<dbReference type="AlphaFoldDB" id="A0A2K9NPS2"/>
<protein>
    <submittedName>
        <fullName evidence="1">Uncharacterized protein</fullName>
    </submittedName>
</protein>
<sequence length="96" mass="11635">MLIRKLIIGILSFYAVEVKRASLKNTKTTPIQVERELELEIVKKREAKKQKTRLYDKRKWKKKQRFIEPAFKIKGTNPKDVRFSNQQKIRRMFRNS</sequence>
<dbReference type="RefSeq" id="WP_102242821.1">
    <property type="nucleotide sequence ID" value="NZ_CP025704.1"/>
</dbReference>
<name>A0A2K9NPS2_BACTC</name>
<dbReference type="KEGG" id="bsto:C0V70_05245"/>
<evidence type="ECO:0000313" key="2">
    <source>
        <dbReference type="Proteomes" id="UP000235584"/>
    </source>
</evidence>
<dbReference type="Proteomes" id="UP000235584">
    <property type="component" value="Chromosome"/>
</dbReference>
<keyword evidence="2" id="KW-1185">Reference proteome</keyword>
<dbReference type="EMBL" id="CP025704">
    <property type="protein sequence ID" value="AUN97526.1"/>
    <property type="molecule type" value="Genomic_DNA"/>
</dbReference>
<gene>
    <name evidence="1" type="ORF">C0V70_05245</name>
</gene>
<proteinExistence type="predicted"/>
<organism evidence="1 2">
    <name type="scientific">Bacteriovorax stolpii</name>
    <name type="common">Bdellovibrio stolpii</name>
    <dbReference type="NCBI Taxonomy" id="960"/>
    <lineage>
        <taxon>Bacteria</taxon>
        <taxon>Pseudomonadati</taxon>
        <taxon>Bdellovibrionota</taxon>
        <taxon>Bacteriovoracia</taxon>
        <taxon>Bacteriovoracales</taxon>
        <taxon>Bacteriovoracaceae</taxon>
        <taxon>Bacteriovorax</taxon>
    </lineage>
</organism>
<evidence type="ECO:0000313" key="1">
    <source>
        <dbReference type="EMBL" id="AUN97526.1"/>
    </source>
</evidence>
<reference evidence="1 2" key="1">
    <citation type="submission" date="2018-01" db="EMBL/GenBank/DDBJ databases">
        <title>Complete genome sequence of Bacteriovorax stolpii DSM12778.</title>
        <authorList>
            <person name="Tang B."/>
            <person name="Chang J."/>
        </authorList>
    </citation>
    <scope>NUCLEOTIDE SEQUENCE [LARGE SCALE GENOMIC DNA]</scope>
    <source>
        <strain evidence="1 2">DSM 12778</strain>
    </source>
</reference>
<accession>A0A2K9NPS2</accession>